<evidence type="ECO:0000256" key="4">
    <source>
        <dbReference type="ARBA" id="ARBA00022475"/>
    </source>
</evidence>
<evidence type="ECO:0000256" key="8">
    <source>
        <dbReference type="SAM" id="Phobius"/>
    </source>
</evidence>
<proteinExistence type="inferred from homology"/>
<feature type="transmembrane region" description="Helical" evidence="8">
    <location>
        <begin position="6"/>
        <end position="29"/>
    </location>
</feature>
<keyword evidence="6 8" id="KW-1133">Transmembrane helix</keyword>
<feature type="transmembrane region" description="Helical" evidence="8">
    <location>
        <begin position="72"/>
        <end position="91"/>
    </location>
</feature>
<keyword evidence="4" id="KW-1003">Cell membrane</keyword>
<keyword evidence="3" id="KW-0813">Transport</keyword>
<feature type="transmembrane region" description="Helical" evidence="8">
    <location>
        <begin position="176"/>
        <end position="197"/>
    </location>
</feature>
<keyword evidence="10" id="KW-1185">Reference proteome</keyword>
<comment type="subcellular location">
    <subcellularLocation>
        <location evidence="1">Cell membrane</location>
        <topology evidence="1">Multi-pass membrane protein</topology>
    </subcellularLocation>
</comment>
<dbReference type="InterPro" id="IPR038770">
    <property type="entry name" value="Na+/solute_symporter_sf"/>
</dbReference>
<dbReference type="PANTHER" id="PTHR36838">
    <property type="entry name" value="AUXIN EFFLUX CARRIER FAMILY PROTEIN"/>
    <property type="match status" value="1"/>
</dbReference>
<feature type="transmembrane region" description="Helical" evidence="8">
    <location>
        <begin position="131"/>
        <end position="156"/>
    </location>
</feature>
<evidence type="ECO:0000313" key="9">
    <source>
        <dbReference type="EMBL" id="GGC04458.1"/>
    </source>
</evidence>
<dbReference type="InterPro" id="IPR004776">
    <property type="entry name" value="Mem_transp_PIN-like"/>
</dbReference>
<comment type="similarity">
    <text evidence="2">Belongs to the auxin efflux carrier (TC 2.A.69) family.</text>
</comment>
<evidence type="ECO:0000256" key="3">
    <source>
        <dbReference type="ARBA" id="ARBA00022448"/>
    </source>
</evidence>
<feature type="transmembrane region" description="Helical" evidence="8">
    <location>
        <begin position="103"/>
        <end position="125"/>
    </location>
</feature>
<sequence length="318" mass="34565">MHLYLQTLLFTGNIVAPIFFILFLGFFLLRLRVINENFVNTASRLVFTLTLPALVFLAIARMDFHAMFNPDLLGYVLFTTLITFALIWWLGSRWISRPEDLAAFIQGAFRSNYGIIGLAVSYNLFGQSGLAQASLLLALIIPLYNVLAILCLTLPLKRADGLKPGRIALEVVRNPLILAVVLALPFSYFNIGLPTLIARTGDYFADLTLPLALLAIGGSLNLKSLRDSSGTAFWATLIKLVLLPALLTPLAWLVGFRGEELVILMVLFASPTAAASFVMAKAMGANAELSANVILTTTLGSVVTLSCAIYLVKLLGVI</sequence>
<feature type="transmembrane region" description="Helical" evidence="8">
    <location>
        <begin position="232"/>
        <end position="255"/>
    </location>
</feature>
<keyword evidence="7 8" id="KW-0472">Membrane</keyword>
<dbReference type="RefSeq" id="WP_188750392.1">
    <property type="nucleotide sequence ID" value="NZ_BMIJ01000007.1"/>
</dbReference>
<dbReference type="Gene3D" id="1.20.1530.20">
    <property type="match status" value="1"/>
</dbReference>
<comment type="caution">
    <text evidence="9">The sequence shown here is derived from an EMBL/GenBank/DDBJ whole genome shotgun (WGS) entry which is preliminary data.</text>
</comment>
<name>A0ABQ1KN63_9GAMM</name>
<reference evidence="10" key="1">
    <citation type="journal article" date="2019" name="Int. J. Syst. Evol. Microbiol.">
        <title>The Global Catalogue of Microorganisms (GCM) 10K type strain sequencing project: providing services to taxonomists for standard genome sequencing and annotation.</title>
        <authorList>
            <consortium name="The Broad Institute Genomics Platform"/>
            <consortium name="The Broad Institute Genome Sequencing Center for Infectious Disease"/>
            <person name="Wu L."/>
            <person name="Ma J."/>
        </authorList>
    </citation>
    <scope>NUCLEOTIDE SEQUENCE [LARGE SCALE GENOMIC DNA]</scope>
    <source>
        <strain evidence="10">CGMCC 1.15341</strain>
    </source>
</reference>
<evidence type="ECO:0000256" key="1">
    <source>
        <dbReference type="ARBA" id="ARBA00004651"/>
    </source>
</evidence>
<protein>
    <submittedName>
        <fullName evidence="9">Transporter</fullName>
    </submittedName>
</protein>
<feature type="transmembrane region" description="Helical" evidence="8">
    <location>
        <begin position="292"/>
        <end position="312"/>
    </location>
</feature>
<dbReference type="Pfam" id="PF03547">
    <property type="entry name" value="Mem_trans"/>
    <property type="match status" value="2"/>
</dbReference>
<evidence type="ECO:0000313" key="10">
    <source>
        <dbReference type="Proteomes" id="UP000629025"/>
    </source>
</evidence>
<evidence type="ECO:0000256" key="7">
    <source>
        <dbReference type="ARBA" id="ARBA00023136"/>
    </source>
</evidence>
<dbReference type="Proteomes" id="UP000629025">
    <property type="component" value="Unassembled WGS sequence"/>
</dbReference>
<dbReference type="EMBL" id="BMIJ01000007">
    <property type="protein sequence ID" value="GGC04458.1"/>
    <property type="molecule type" value="Genomic_DNA"/>
</dbReference>
<dbReference type="PANTHER" id="PTHR36838:SF4">
    <property type="entry name" value="AUXIN EFFLUX CARRIER FAMILY PROTEIN"/>
    <property type="match status" value="1"/>
</dbReference>
<evidence type="ECO:0000256" key="5">
    <source>
        <dbReference type="ARBA" id="ARBA00022692"/>
    </source>
</evidence>
<feature type="transmembrane region" description="Helical" evidence="8">
    <location>
        <begin position="41"/>
        <end position="60"/>
    </location>
</feature>
<evidence type="ECO:0000256" key="2">
    <source>
        <dbReference type="ARBA" id="ARBA00010145"/>
    </source>
</evidence>
<feature type="transmembrane region" description="Helical" evidence="8">
    <location>
        <begin position="261"/>
        <end position="280"/>
    </location>
</feature>
<organism evidence="9 10">
    <name type="scientific">Marinobacterium zhoushanense</name>
    <dbReference type="NCBI Taxonomy" id="1679163"/>
    <lineage>
        <taxon>Bacteria</taxon>
        <taxon>Pseudomonadati</taxon>
        <taxon>Pseudomonadota</taxon>
        <taxon>Gammaproteobacteria</taxon>
        <taxon>Oceanospirillales</taxon>
        <taxon>Oceanospirillaceae</taxon>
        <taxon>Marinobacterium</taxon>
    </lineage>
</organism>
<accession>A0ABQ1KN63</accession>
<keyword evidence="5 8" id="KW-0812">Transmembrane</keyword>
<evidence type="ECO:0000256" key="6">
    <source>
        <dbReference type="ARBA" id="ARBA00022989"/>
    </source>
</evidence>
<gene>
    <name evidence="9" type="ORF">GCM10011352_33320</name>
</gene>